<keyword evidence="4" id="KW-0132">Cell division</keyword>
<evidence type="ECO:0000256" key="3">
    <source>
        <dbReference type="ARBA" id="ARBA00022598"/>
    </source>
</evidence>
<dbReference type="InterPro" id="IPR036615">
    <property type="entry name" value="Mur_ligase_C_dom_sf"/>
</dbReference>
<dbReference type="GO" id="GO:0016740">
    <property type="term" value="F:transferase activity"/>
    <property type="evidence" value="ECO:0007669"/>
    <property type="project" value="UniProtKB-KW"/>
</dbReference>
<proteinExistence type="inferred from homology"/>
<dbReference type="CDD" id="cd16913">
    <property type="entry name" value="YkuD_like"/>
    <property type="match status" value="1"/>
</dbReference>
<dbReference type="SUPFAM" id="SSF141523">
    <property type="entry name" value="L,D-transpeptidase catalytic domain-like"/>
    <property type="match status" value="1"/>
</dbReference>
<dbReference type="PANTHER" id="PTHR43445:SF3">
    <property type="entry name" value="UDP-N-ACETYLMURAMATE--L-ALANINE LIGASE"/>
    <property type="match status" value="1"/>
</dbReference>
<keyword evidence="15" id="KW-1185">Reference proteome</keyword>
<evidence type="ECO:0000256" key="12">
    <source>
        <dbReference type="PROSITE-ProRule" id="PRU01373"/>
    </source>
</evidence>
<keyword evidence="8 12" id="KW-0133">Cell shape</keyword>
<dbReference type="Gene3D" id="3.90.190.20">
    <property type="entry name" value="Mur ligase, C-terminal domain"/>
    <property type="match status" value="1"/>
</dbReference>
<keyword evidence="11 12" id="KW-0961">Cell wall biogenesis/degradation</keyword>
<dbReference type="InterPro" id="IPR038063">
    <property type="entry name" value="Transpep_catalytic_dom"/>
</dbReference>
<dbReference type="SUPFAM" id="SSF53244">
    <property type="entry name" value="MurD-like peptide ligases, peptide-binding domain"/>
    <property type="match status" value="1"/>
</dbReference>
<dbReference type="InterPro" id="IPR036565">
    <property type="entry name" value="Mur-like_cat_sf"/>
</dbReference>
<evidence type="ECO:0000256" key="11">
    <source>
        <dbReference type="ARBA" id="ARBA00023316"/>
    </source>
</evidence>
<feature type="domain" description="L,D-TPase catalytic" evidence="13">
    <location>
        <begin position="25"/>
        <end position="177"/>
    </location>
</feature>
<dbReference type="GO" id="GO:0009252">
    <property type="term" value="P:peptidoglycan biosynthetic process"/>
    <property type="evidence" value="ECO:0007669"/>
    <property type="project" value="UniProtKB-KW"/>
</dbReference>
<dbReference type="PANTHER" id="PTHR43445">
    <property type="entry name" value="UDP-N-ACETYLMURAMATE--L-ALANINE LIGASE-RELATED"/>
    <property type="match status" value="1"/>
</dbReference>
<organism evidence="14 15">
    <name type="scientific">Mesoterricola sediminis</name>
    <dbReference type="NCBI Taxonomy" id="2927980"/>
    <lineage>
        <taxon>Bacteria</taxon>
        <taxon>Pseudomonadati</taxon>
        <taxon>Acidobacteriota</taxon>
        <taxon>Holophagae</taxon>
        <taxon>Holophagales</taxon>
        <taxon>Holophagaceae</taxon>
        <taxon>Mesoterricola</taxon>
    </lineage>
</organism>
<dbReference type="SUPFAM" id="SSF53623">
    <property type="entry name" value="MurD-like peptide ligases, catalytic domain"/>
    <property type="match status" value="1"/>
</dbReference>
<dbReference type="Pfam" id="PF02875">
    <property type="entry name" value="Mur_ligase_C"/>
    <property type="match status" value="1"/>
</dbReference>
<dbReference type="AlphaFoldDB" id="A0AA48KBZ6"/>
<dbReference type="InterPro" id="IPR050061">
    <property type="entry name" value="MurCDEF_pg_biosynth"/>
</dbReference>
<reference evidence="14" key="1">
    <citation type="journal article" date="2023" name="Int. J. Syst. Evol. Microbiol.">
        <title>Mesoterricola silvestris gen. nov., sp. nov., Mesoterricola sediminis sp. nov., Geothrix oryzae sp. nov., Geothrix edaphica sp. nov., Geothrix rubra sp. nov., and Geothrix limicola sp. nov., six novel members of Acidobacteriota isolated from soils.</title>
        <authorList>
            <person name="Itoh H."/>
            <person name="Sugisawa Y."/>
            <person name="Mise K."/>
            <person name="Xu Z."/>
            <person name="Kuniyasu M."/>
            <person name="Ushijima N."/>
            <person name="Kawano K."/>
            <person name="Kobayashi E."/>
            <person name="Shiratori Y."/>
            <person name="Masuda Y."/>
            <person name="Senoo K."/>
        </authorList>
    </citation>
    <scope>NUCLEOTIDE SEQUENCE</scope>
    <source>
        <strain evidence="14">W786</strain>
    </source>
</reference>
<sequence length="631" mass="65451">MSGMEDAVQAARYRAFAGARGAAGRCLVVDVAGQRLGLLVDGEAVADWPVSTASAGIGGEDGSYRTPPGWHRIHACIGEGADPLAVFRARVATGEVWDGAPGGGDLILGRVLTLDGEEPGVNRGPGVDSLERTIYIHGTNHPEDLGRPASHGCVRMAPADVLDLFRRVEAGDPVLVAVGSAGRLHFTGVGGSGMSALAQFMAWSGHEVSGSDRGFDQGLNPEGRARLEAAGIRILPQDGAGVAADCLGVVVSTAVEDTVPDVREARRLGVPVLHRSECLAHLVASRRTLAITGTSGKSTAVAMAFEILAGAGWDPAVVTGGDLLALRDRGLWGNAWAGAGPLVIEADESDGSLVRYRPAVGVVMNLQRDHKEMAEVAALFRTFRGRVRETFRAGDGPGLEGLARDGERFGLGPGPGLRALGAAAGPAGCAFTVEGVPFTLPVPGLHNVEDALAAIAGCRALGVPLADMVAPLAAFRGVARRFQVVGCDRGVEVVDDFAHNPAKVTAALRAARARAARVLAVFQPHGYGPMRFLRADFTRAFAGELGPGGILWMLPIFYAGGTVTRDISSEDVAADIRALGADARPAPDRPWLAEAIAAEAREGDLVLVMGARDPSLSAFAESALRSLRARP</sequence>
<gene>
    <name evidence="14" type="ORF">METESE_15820</name>
</gene>
<dbReference type="PROSITE" id="PS52029">
    <property type="entry name" value="LD_TPASE"/>
    <property type="match status" value="1"/>
</dbReference>
<dbReference type="Gene3D" id="3.40.50.720">
    <property type="entry name" value="NAD(P)-binding Rossmann-like Domain"/>
    <property type="match status" value="1"/>
</dbReference>
<feature type="active site" description="Nucleophile" evidence="12">
    <location>
        <position position="153"/>
    </location>
</feature>
<dbReference type="Gene3D" id="3.40.1190.10">
    <property type="entry name" value="Mur-like, catalytic domain"/>
    <property type="match status" value="1"/>
</dbReference>
<dbReference type="GO" id="GO:0051301">
    <property type="term" value="P:cell division"/>
    <property type="evidence" value="ECO:0007669"/>
    <property type="project" value="UniProtKB-KW"/>
</dbReference>
<evidence type="ECO:0000256" key="2">
    <source>
        <dbReference type="ARBA" id="ARBA00005992"/>
    </source>
</evidence>
<feature type="active site" description="Proton donor/acceptor" evidence="12">
    <location>
        <position position="137"/>
    </location>
</feature>
<dbReference type="InterPro" id="IPR000713">
    <property type="entry name" value="Mur_ligase_N"/>
</dbReference>
<evidence type="ECO:0000256" key="10">
    <source>
        <dbReference type="ARBA" id="ARBA00023306"/>
    </source>
</evidence>
<comment type="similarity">
    <text evidence="2">Belongs to the YkuD family.</text>
</comment>
<keyword evidence="7" id="KW-0067">ATP-binding</keyword>
<evidence type="ECO:0000256" key="6">
    <source>
        <dbReference type="ARBA" id="ARBA00022741"/>
    </source>
</evidence>
<keyword evidence="6" id="KW-0547">Nucleotide-binding</keyword>
<dbReference type="RefSeq" id="WP_279341952.1">
    <property type="nucleotide sequence ID" value="NZ_AP027081.1"/>
</dbReference>
<evidence type="ECO:0000313" key="15">
    <source>
        <dbReference type="Proteomes" id="UP001228113"/>
    </source>
</evidence>
<dbReference type="SUPFAM" id="SSF51984">
    <property type="entry name" value="MurCD N-terminal domain"/>
    <property type="match status" value="1"/>
</dbReference>
<evidence type="ECO:0000256" key="9">
    <source>
        <dbReference type="ARBA" id="ARBA00022984"/>
    </source>
</evidence>
<dbReference type="Gene3D" id="2.40.440.10">
    <property type="entry name" value="L,D-transpeptidase catalytic domain-like"/>
    <property type="match status" value="1"/>
</dbReference>
<keyword evidence="3" id="KW-0436">Ligase</keyword>
<evidence type="ECO:0000256" key="1">
    <source>
        <dbReference type="ARBA" id="ARBA00004752"/>
    </source>
</evidence>
<dbReference type="InterPro" id="IPR005490">
    <property type="entry name" value="LD_TPept_cat_dom"/>
</dbReference>
<dbReference type="GO" id="GO:0016881">
    <property type="term" value="F:acid-amino acid ligase activity"/>
    <property type="evidence" value="ECO:0007669"/>
    <property type="project" value="InterPro"/>
</dbReference>
<dbReference type="KEGG" id="msea:METESE_15820"/>
<dbReference type="GO" id="GO:0005524">
    <property type="term" value="F:ATP binding"/>
    <property type="evidence" value="ECO:0007669"/>
    <property type="project" value="UniProtKB-KW"/>
</dbReference>
<keyword evidence="5" id="KW-0808">Transferase</keyword>
<keyword evidence="10" id="KW-0131">Cell cycle</keyword>
<dbReference type="GO" id="GO:0071555">
    <property type="term" value="P:cell wall organization"/>
    <property type="evidence" value="ECO:0007669"/>
    <property type="project" value="UniProtKB-UniRule"/>
</dbReference>
<protein>
    <recommendedName>
        <fullName evidence="13">L,D-TPase catalytic domain-containing protein</fullName>
    </recommendedName>
</protein>
<dbReference type="GO" id="GO:0004180">
    <property type="term" value="F:carboxypeptidase activity"/>
    <property type="evidence" value="ECO:0007669"/>
    <property type="project" value="UniProtKB-ARBA"/>
</dbReference>
<comment type="pathway">
    <text evidence="1 12">Cell wall biogenesis; peptidoglycan biosynthesis.</text>
</comment>
<keyword evidence="9 12" id="KW-0573">Peptidoglycan synthesis</keyword>
<evidence type="ECO:0000256" key="7">
    <source>
        <dbReference type="ARBA" id="ARBA00022840"/>
    </source>
</evidence>
<dbReference type="Pfam" id="PF03734">
    <property type="entry name" value="YkuD"/>
    <property type="match status" value="1"/>
</dbReference>
<dbReference type="Proteomes" id="UP001228113">
    <property type="component" value="Chromosome"/>
</dbReference>
<evidence type="ECO:0000313" key="14">
    <source>
        <dbReference type="EMBL" id="BDU76624.1"/>
    </source>
</evidence>
<dbReference type="EMBL" id="AP027081">
    <property type="protein sequence ID" value="BDU76624.1"/>
    <property type="molecule type" value="Genomic_DNA"/>
</dbReference>
<name>A0AA48KBZ6_9BACT</name>
<evidence type="ECO:0000256" key="4">
    <source>
        <dbReference type="ARBA" id="ARBA00022618"/>
    </source>
</evidence>
<evidence type="ECO:0000256" key="5">
    <source>
        <dbReference type="ARBA" id="ARBA00022679"/>
    </source>
</evidence>
<dbReference type="InterPro" id="IPR004101">
    <property type="entry name" value="Mur_ligase_C"/>
</dbReference>
<dbReference type="Pfam" id="PF01225">
    <property type="entry name" value="Mur_ligase"/>
    <property type="match status" value="1"/>
</dbReference>
<evidence type="ECO:0000256" key="8">
    <source>
        <dbReference type="ARBA" id="ARBA00022960"/>
    </source>
</evidence>
<evidence type="ECO:0000259" key="13">
    <source>
        <dbReference type="PROSITE" id="PS52029"/>
    </source>
</evidence>
<accession>A0AA48KBZ6</accession>
<dbReference type="GO" id="GO:0008360">
    <property type="term" value="P:regulation of cell shape"/>
    <property type="evidence" value="ECO:0007669"/>
    <property type="project" value="UniProtKB-UniRule"/>
</dbReference>